<dbReference type="EMBL" id="JACGWN010000008">
    <property type="protein sequence ID" value="KAL0440431.1"/>
    <property type="molecule type" value="Genomic_DNA"/>
</dbReference>
<comment type="caution">
    <text evidence="1">The sequence shown here is derived from an EMBL/GenBank/DDBJ whole genome shotgun (WGS) entry which is preliminary data.</text>
</comment>
<sequence>MTTLELDKENFIKLVQLSLEGSVKIGWNNTPEDTKASILAGDSKITIADWLGRLINTHFIGDGYFEGSSAEKAREYAQALFGLELRSICAVEAAAPMLC</sequence>
<reference evidence="1" key="2">
    <citation type="journal article" date="2024" name="Plant">
        <title>Genomic evolution and insights into agronomic trait innovations of Sesamum species.</title>
        <authorList>
            <person name="Miao H."/>
            <person name="Wang L."/>
            <person name="Qu L."/>
            <person name="Liu H."/>
            <person name="Sun Y."/>
            <person name="Le M."/>
            <person name="Wang Q."/>
            <person name="Wei S."/>
            <person name="Zheng Y."/>
            <person name="Lin W."/>
            <person name="Duan Y."/>
            <person name="Cao H."/>
            <person name="Xiong S."/>
            <person name="Wang X."/>
            <person name="Wei L."/>
            <person name="Li C."/>
            <person name="Ma Q."/>
            <person name="Ju M."/>
            <person name="Zhao R."/>
            <person name="Li G."/>
            <person name="Mu C."/>
            <person name="Tian Q."/>
            <person name="Mei H."/>
            <person name="Zhang T."/>
            <person name="Gao T."/>
            <person name="Zhang H."/>
        </authorList>
    </citation>
    <scope>NUCLEOTIDE SEQUENCE</scope>
    <source>
        <strain evidence="1">KEN1</strain>
    </source>
</reference>
<accession>A0AAW2WIF2</accession>
<name>A0AAW2WIF2_9LAMI</name>
<dbReference type="AlphaFoldDB" id="A0AAW2WIF2"/>
<gene>
    <name evidence="1" type="ORF">Slati_2526100</name>
</gene>
<proteinExistence type="predicted"/>
<reference evidence="1" key="1">
    <citation type="submission" date="2020-06" db="EMBL/GenBank/DDBJ databases">
        <authorList>
            <person name="Li T."/>
            <person name="Hu X."/>
            <person name="Zhang T."/>
            <person name="Song X."/>
            <person name="Zhang H."/>
            <person name="Dai N."/>
            <person name="Sheng W."/>
            <person name="Hou X."/>
            <person name="Wei L."/>
        </authorList>
    </citation>
    <scope>NUCLEOTIDE SEQUENCE</scope>
    <source>
        <strain evidence="1">KEN1</strain>
        <tissue evidence="1">Leaf</tissue>
    </source>
</reference>
<protein>
    <submittedName>
        <fullName evidence="1">Uncharacterized protein</fullName>
    </submittedName>
</protein>
<evidence type="ECO:0000313" key="1">
    <source>
        <dbReference type="EMBL" id="KAL0440431.1"/>
    </source>
</evidence>
<organism evidence="1">
    <name type="scientific">Sesamum latifolium</name>
    <dbReference type="NCBI Taxonomy" id="2727402"/>
    <lineage>
        <taxon>Eukaryota</taxon>
        <taxon>Viridiplantae</taxon>
        <taxon>Streptophyta</taxon>
        <taxon>Embryophyta</taxon>
        <taxon>Tracheophyta</taxon>
        <taxon>Spermatophyta</taxon>
        <taxon>Magnoliopsida</taxon>
        <taxon>eudicotyledons</taxon>
        <taxon>Gunneridae</taxon>
        <taxon>Pentapetalae</taxon>
        <taxon>asterids</taxon>
        <taxon>lamiids</taxon>
        <taxon>Lamiales</taxon>
        <taxon>Pedaliaceae</taxon>
        <taxon>Sesamum</taxon>
    </lineage>
</organism>